<accession>A0AA38HCC0</accession>
<dbReference type="SUPFAM" id="SSF53474">
    <property type="entry name" value="alpha/beta-Hydrolases"/>
    <property type="match status" value="1"/>
</dbReference>
<dbReference type="EMBL" id="JAKWFO010000003">
    <property type="protein sequence ID" value="KAI9638657.1"/>
    <property type="molecule type" value="Genomic_DNA"/>
</dbReference>
<evidence type="ECO:0000256" key="1">
    <source>
        <dbReference type="ARBA" id="ARBA00010088"/>
    </source>
</evidence>
<reference evidence="6" key="1">
    <citation type="journal article" date="2022" name="G3 (Bethesda)">
        <title>High quality genome of the basidiomycete yeast Dioszegia hungarica PDD-24b-2 isolated from cloud water.</title>
        <authorList>
            <person name="Jarrige D."/>
            <person name="Haridas S."/>
            <person name="Bleykasten-Grosshans C."/>
            <person name="Joly M."/>
            <person name="Nadalig T."/>
            <person name="Sancelme M."/>
            <person name="Vuilleumier S."/>
            <person name="Grigoriev I.V."/>
            <person name="Amato P."/>
            <person name="Bringel F."/>
        </authorList>
    </citation>
    <scope>NUCLEOTIDE SEQUENCE</scope>
    <source>
        <strain evidence="6">PDD-24b-2</strain>
    </source>
</reference>
<feature type="active site" description="Nucleophile" evidence="3">
    <location>
        <position position="216"/>
    </location>
</feature>
<dbReference type="Proteomes" id="UP001164286">
    <property type="component" value="Unassembled WGS sequence"/>
</dbReference>
<feature type="region of interest" description="Disordered" evidence="4">
    <location>
        <begin position="1"/>
        <end position="35"/>
    </location>
</feature>
<dbReference type="Pfam" id="PF06441">
    <property type="entry name" value="EHN"/>
    <property type="match status" value="1"/>
</dbReference>
<evidence type="ECO:0000313" key="7">
    <source>
        <dbReference type="Proteomes" id="UP001164286"/>
    </source>
</evidence>
<dbReference type="InterPro" id="IPR016292">
    <property type="entry name" value="Epoxide_hydrolase"/>
</dbReference>
<evidence type="ECO:0000256" key="4">
    <source>
        <dbReference type="SAM" id="MobiDB-lite"/>
    </source>
</evidence>
<dbReference type="PANTHER" id="PTHR21661:SF39">
    <property type="entry name" value="HYDROLASE, PUTATIVE (AFU_ORTHOLOGUE AFUA_3G08960)-RELATED"/>
    <property type="match status" value="1"/>
</dbReference>
<keyword evidence="7" id="KW-1185">Reference proteome</keyword>
<dbReference type="GO" id="GO:0004301">
    <property type="term" value="F:epoxide hydrolase activity"/>
    <property type="evidence" value="ECO:0007669"/>
    <property type="project" value="TreeGrafter"/>
</dbReference>
<dbReference type="InterPro" id="IPR029058">
    <property type="entry name" value="AB_hydrolase_fold"/>
</dbReference>
<gene>
    <name evidence="6" type="ORF">MKK02DRAFT_43058</name>
</gene>
<feature type="domain" description="Epoxide hydrolase N-terminal" evidence="5">
    <location>
        <begin position="36"/>
        <end position="149"/>
    </location>
</feature>
<dbReference type="InterPro" id="IPR010497">
    <property type="entry name" value="Epoxide_hydro_N"/>
</dbReference>
<dbReference type="GO" id="GO:0097176">
    <property type="term" value="P:epoxide metabolic process"/>
    <property type="evidence" value="ECO:0007669"/>
    <property type="project" value="TreeGrafter"/>
</dbReference>
<evidence type="ECO:0000256" key="3">
    <source>
        <dbReference type="PIRSR" id="PIRSR001112-1"/>
    </source>
</evidence>
<dbReference type="PIRSF" id="PIRSF001112">
    <property type="entry name" value="Epoxide_hydrolase"/>
    <property type="match status" value="1"/>
</dbReference>
<dbReference type="GeneID" id="77731467"/>
<comment type="similarity">
    <text evidence="1">Belongs to the peptidase S33 family.</text>
</comment>
<dbReference type="AlphaFoldDB" id="A0AA38HCC0"/>
<dbReference type="PANTHER" id="PTHR21661">
    <property type="entry name" value="EPOXIDE HYDROLASE 1-RELATED"/>
    <property type="match status" value="1"/>
</dbReference>
<evidence type="ECO:0000256" key="2">
    <source>
        <dbReference type="ARBA" id="ARBA00022801"/>
    </source>
</evidence>
<organism evidence="6 7">
    <name type="scientific">Dioszegia hungarica</name>
    <dbReference type="NCBI Taxonomy" id="4972"/>
    <lineage>
        <taxon>Eukaryota</taxon>
        <taxon>Fungi</taxon>
        <taxon>Dikarya</taxon>
        <taxon>Basidiomycota</taxon>
        <taxon>Agaricomycotina</taxon>
        <taxon>Tremellomycetes</taxon>
        <taxon>Tremellales</taxon>
        <taxon>Bulleribasidiaceae</taxon>
        <taxon>Dioszegia</taxon>
    </lineage>
</organism>
<proteinExistence type="inferred from homology"/>
<feature type="active site" description="Proton acceptor" evidence="3">
    <location>
        <position position="399"/>
    </location>
</feature>
<protein>
    <submittedName>
        <fullName evidence="6">Epoxide hydrolase</fullName>
    </submittedName>
</protein>
<dbReference type="Gene3D" id="3.40.50.1820">
    <property type="entry name" value="alpha/beta hydrolase"/>
    <property type="match status" value="1"/>
</dbReference>
<sequence length="427" mass="48069">MAEQSKLGGTESRGSGGHTSSSPFAKPPSGGTLKLHPFQYHANQADLDRLMRKLNDVEDIPATYENSFAPEDMELGVRKGWMEEMLQTWKGGYDWRKTEEEFNSFPHYTTPLSTKGHNYTVHFMALFSQKKDAVPVVMTHGWPGSFLEFIPIFKLLTSTYTPQTLPIHLICPSLIGFGFSSPPPRHDRFNNLDVADLWDQLMRGLGFSSYVAQGGDIGSFVTQLLAQKFDACKAIHVNMLRVPLDYNNIDKSNLSAYDRDCADRLQEFIATEFAYRNEHATKPGTIGIVVGSCPVALLAWIGEKYIRWSDTTPTPTQILDDITLYYLTRTFATSLTHYWAAPPSRYALPETQPDLPAIKKTGKPVGYSLFKKEITPFLPEWAEGHVNLVWSAKHDKGGHFAALEQPELLWEDLQAFLKVAWTAKSQL</sequence>
<dbReference type="RefSeq" id="XP_052948434.1">
    <property type="nucleotide sequence ID" value="XM_053092262.1"/>
</dbReference>
<dbReference type="PRINTS" id="PR00412">
    <property type="entry name" value="EPOXHYDRLASE"/>
</dbReference>
<evidence type="ECO:0000259" key="5">
    <source>
        <dbReference type="Pfam" id="PF06441"/>
    </source>
</evidence>
<name>A0AA38HCC0_9TREE</name>
<feature type="active site" description="Proton donor" evidence="3">
    <location>
        <position position="338"/>
    </location>
</feature>
<dbReference type="InterPro" id="IPR000639">
    <property type="entry name" value="Epox_hydrolase-like"/>
</dbReference>
<keyword evidence="2 6" id="KW-0378">Hydrolase</keyword>
<evidence type="ECO:0000313" key="6">
    <source>
        <dbReference type="EMBL" id="KAI9638657.1"/>
    </source>
</evidence>
<comment type="caution">
    <text evidence="6">The sequence shown here is derived from an EMBL/GenBank/DDBJ whole genome shotgun (WGS) entry which is preliminary data.</text>
</comment>